<accession>A0ABQ7LF30</accession>
<evidence type="ECO:0000313" key="1">
    <source>
        <dbReference type="EMBL" id="KAG5385177.1"/>
    </source>
</evidence>
<evidence type="ECO:0000313" key="2">
    <source>
        <dbReference type="Proteomes" id="UP000823674"/>
    </source>
</evidence>
<comment type="caution">
    <text evidence="1">The sequence shown here is derived from an EMBL/GenBank/DDBJ whole genome shotgun (WGS) entry which is preliminary data.</text>
</comment>
<organism evidence="1 2">
    <name type="scientific">Brassica rapa subsp. trilocularis</name>
    <dbReference type="NCBI Taxonomy" id="1813537"/>
    <lineage>
        <taxon>Eukaryota</taxon>
        <taxon>Viridiplantae</taxon>
        <taxon>Streptophyta</taxon>
        <taxon>Embryophyta</taxon>
        <taxon>Tracheophyta</taxon>
        <taxon>Spermatophyta</taxon>
        <taxon>Magnoliopsida</taxon>
        <taxon>eudicotyledons</taxon>
        <taxon>Gunneridae</taxon>
        <taxon>Pentapetalae</taxon>
        <taxon>rosids</taxon>
        <taxon>malvids</taxon>
        <taxon>Brassicales</taxon>
        <taxon>Brassicaceae</taxon>
        <taxon>Brassiceae</taxon>
        <taxon>Brassica</taxon>
    </lineage>
</organism>
<protein>
    <submittedName>
        <fullName evidence="1">Uncharacterized protein</fullName>
    </submittedName>
</protein>
<proteinExistence type="predicted"/>
<dbReference type="Proteomes" id="UP000823674">
    <property type="component" value="Chromosome A09"/>
</dbReference>
<keyword evidence="2" id="KW-1185">Reference proteome</keyword>
<reference evidence="1 2" key="1">
    <citation type="submission" date="2021-03" db="EMBL/GenBank/DDBJ databases">
        <authorList>
            <person name="King G.J."/>
            <person name="Bancroft I."/>
            <person name="Baten A."/>
            <person name="Bloomfield J."/>
            <person name="Borpatragohain P."/>
            <person name="He Z."/>
            <person name="Irish N."/>
            <person name="Irwin J."/>
            <person name="Liu K."/>
            <person name="Mauleon R.P."/>
            <person name="Moore J."/>
            <person name="Morris R."/>
            <person name="Ostergaard L."/>
            <person name="Wang B."/>
            <person name="Wells R."/>
        </authorList>
    </citation>
    <scope>NUCLEOTIDE SEQUENCE [LARGE SCALE GENOMIC DNA]</scope>
    <source>
        <strain evidence="1">R-o-18</strain>
        <tissue evidence="1">Leaf</tissue>
    </source>
</reference>
<sequence>MSWLTKQEFVFVSKHHSRILSGARRGGILNSRAGGECRRSYRRLLYMLRGVSCMLHLWFSILEAMIRALNRFELSINQLNHTGTNPIPPFPGKVIAKRDLLCNGPLYWTLFNPKRIDSDMDESYLHVVPVRRKGNRLPKNKGIALGDLDFPSDDFTLPGRDPVFALGDGSGTSEIPLPDCGFDDFFADLHLSVDVPPAVDEPSRTQVVAKDSRMINEGMQVFKSALEMSYREAWLYRFMSEQAEKPLTRLQTENSKRDFMLPKILWGTSVNVGAPSVPCVKTQDAEYSFHSELEEMMGVIIDYAHAHSMVPSLEGIIQRLWDPIHVSPYTKEAEYDIVGEDGEVDQTVKTFGASMSGDYELDP</sequence>
<name>A0ABQ7LF30_BRACM</name>
<dbReference type="EMBL" id="JADBGQ010000008">
    <property type="protein sequence ID" value="KAG5385177.1"/>
    <property type="molecule type" value="Genomic_DNA"/>
</dbReference>
<gene>
    <name evidence="1" type="primary">A09g513850.1_BraROA</name>
    <name evidence="1" type="ORF">IGI04_036647</name>
</gene>